<gene>
    <name evidence="2" type="ORF">PGT21_025533</name>
</gene>
<dbReference type="PANTHER" id="PTHR46169:SF15">
    <property type="entry name" value="INNER CENTROMERE PROTEIN A-LIKE ISOFORM X1-RELATED"/>
    <property type="match status" value="1"/>
</dbReference>
<comment type="caution">
    <text evidence="2">The sequence shown here is derived from an EMBL/GenBank/DDBJ whole genome shotgun (WGS) entry which is preliminary data.</text>
</comment>
<proteinExistence type="predicted"/>
<evidence type="ECO:0000313" key="2">
    <source>
        <dbReference type="EMBL" id="KAA1094578.1"/>
    </source>
</evidence>
<dbReference type="GO" id="GO:0005634">
    <property type="term" value="C:nucleus"/>
    <property type="evidence" value="ECO:0007669"/>
    <property type="project" value="TreeGrafter"/>
</dbReference>
<evidence type="ECO:0008006" key="4">
    <source>
        <dbReference type="Google" id="ProtNLM"/>
    </source>
</evidence>
<feature type="compositionally biased region" description="Basic and acidic residues" evidence="1">
    <location>
        <begin position="140"/>
        <end position="155"/>
    </location>
</feature>
<feature type="region of interest" description="Disordered" evidence="1">
    <location>
        <begin position="140"/>
        <end position="161"/>
    </location>
</feature>
<dbReference type="GO" id="GO:0006357">
    <property type="term" value="P:regulation of transcription by RNA polymerase II"/>
    <property type="evidence" value="ECO:0007669"/>
    <property type="project" value="TreeGrafter"/>
</dbReference>
<name>A0A5B0P357_PUCGR</name>
<dbReference type="PANTHER" id="PTHR46169">
    <property type="entry name" value="DNA REPLICATION-RELATED ELEMENT FACTOR, ISOFORM A"/>
    <property type="match status" value="1"/>
</dbReference>
<dbReference type="AlphaFoldDB" id="A0A5B0P357"/>
<keyword evidence="3" id="KW-1185">Reference proteome</keyword>
<reference evidence="2 3" key="1">
    <citation type="submission" date="2019-05" db="EMBL/GenBank/DDBJ databases">
        <title>Emergence of the Ug99 lineage of the wheat stem rust pathogen through somatic hybridization.</title>
        <authorList>
            <person name="Li F."/>
            <person name="Upadhyaya N.M."/>
            <person name="Sperschneider J."/>
            <person name="Matny O."/>
            <person name="Nguyen-Phuc H."/>
            <person name="Mago R."/>
            <person name="Raley C."/>
            <person name="Miller M.E."/>
            <person name="Silverstein K.A.T."/>
            <person name="Henningsen E."/>
            <person name="Hirsch C.D."/>
            <person name="Visser B."/>
            <person name="Pretorius Z.A."/>
            <person name="Steffenson B.J."/>
            <person name="Schwessinger B."/>
            <person name="Dodds P.N."/>
            <person name="Figueroa M."/>
        </authorList>
    </citation>
    <scope>NUCLEOTIDE SEQUENCE [LARGE SCALE GENOMIC DNA]</scope>
    <source>
        <strain evidence="2">21-0</strain>
    </source>
</reference>
<dbReference type="OrthoDB" id="2748837at2759"/>
<organism evidence="2 3">
    <name type="scientific">Puccinia graminis f. sp. tritici</name>
    <dbReference type="NCBI Taxonomy" id="56615"/>
    <lineage>
        <taxon>Eukaryota</taxon>
        <taxon>Fungi</taxon>
        <taxon>Dikarya</taxon>
        <taxon>Basidiomycota</taxon>
        <taxon>Pucciniomycotina</taxon>
        <taxon>Pucciniomycetes</taxon>
        <taxon>Pucciniales</taxon>
        <taxon>Pucciniaceae</taxon>
        <taxon>Puccinia</taxon>
    </lineage>
</organism>
<dbReference type="EMBL" id="VSWC01000079">
    <property type="protein sequence ID" value="KAA1094578.1"/>
    <property type="molecule type" value="Genomic_DNA"/>
</dbReference>
<evidence type="ECO:0000313" key="3">
    <source>
        <dbReference type="Proteomes" id="UP000324748"/>
    </source>
</evidence>
<protein>
    <recommendedName>
        <fullName evidence="4">DUF659 domain-containing protein</fullName>
    </recommendedName>
</protein>
<dbReference type="SUPFAM" id="SSF53098">
    <property type="entry name" value="Ribonuclease H-like"/>
    <property type="match status" value="1"/>
</dbReference>
<sequence length="350" mass="40289">MGTVAYQLLDNGAGNTNLDAMPLDFVQLKERHTGEYLAEMVRCVVEKFGLKNRICGIVSDNASNNETMISELERLDWKRFKGEAQWIRCFAHIFNLIVKAILRPFTRKKSQAGAPEFDDSDEEEDKHEHIVRFNEEKQNCDWDNDEDKHTEHDGNDDPELAVNNDLTLYNLEDLEQEDSDNYTSDSCRQTPTKFHFRHIAMRLRKSPNSKAKFIEICEEAQCKKPHTIECDVPTRWNSTYLQLSSIVQCEEAIVLWQRDKQFGIACNYHVQQEDFDLAADLVRLLRPFYEITLQLSTKASARIADVVVMIDQITSNLASVIAKQDSERDHPQALRNNCNGSPSVFQGQIL</sequence>
<dbReference type="Proteomes" id="UP000324748">
    <property type="component" value="Unassembled WGS sequence"/>
</dbReference>
<dbReference type="InterPro" id="IPR052717">
    <property type="entry name" value="Vacuolar_transposase_reg"/>
</dbReference>
<dbReference type="InterPro" id="IPR012337">
    <property type="entry name" value="RNaseH-like_sf"/>
</dbReference>
<accession>A0A5B0P357</accession>
<evidence type="ECO:0000256" key="1">
    <source>
        <dbReference type="SAM" id="MobiDB-lite"/>
    </source>
</evidence>